<sequence>MTATPSGAFPDRDTFTSPATAHLGQGRRTAKGEWMAVDNYGRPVATIWSPYLGHPHTFRCDPLPHARYVDAVEADDFSVVLDYALSNFSPAQ</sequence>
<proteinExistence type="predicted"/>
<dbReference type="Proteomes" id="UP000276055">
    <property type="component" value="Unassembled WGS sequence"/>
</dbReference>
<dbReference type="AlphaFoldDB" id="A0A495EAP2"/>
<protein>
    <submittedName>
        <fullName evidence="2">Uncharacterized protein</fullName>
    </submittedName>
</protein>
<dbReference type="EMBL" id="RBIR01000009">
    <property type="protein sequence ID" value="RKR13751.1"/>
    <property type="molecule type" value="Genomic_DNA"/>
</dbReference>
<evidence type="ECO:0000256" key="1">
    <source>
        <dbReference type="SAM" id="MobiDB-lite"/>
    </source>
</evidence>
<name>A0A495EAP2_9MICC</name>
<gene>
    <name evidence="2" type="ORF">C8D78_3412</name>
</gene>
<reference evidence="2 3" key="1">
    <citation type="submission" date="2018-10" db="EMBL/GenBank/DDBJ databases">
        <title>Genomic Encyclopedia of Type Strains, Phase IV (KMG-IV): sequencing the most valuable type-strain genomes for metagenomic binning, comparative biology and taxonomic classification.</title>
        <authorList>
            <person name="Goeker M."/>
        </authorList>
    </citation>
    <scope>NUCLEOTIDE SEQUENCE [LARGE SCALE GENOMIC DNA]</scope>
    <source>
        <strain evidence="2 3">DSM 25586</strain>
    </source>
</reference>
<evidence type="ECO:0000313" key="2">
    <source>
        <dbReference type="EMBL" id="RKR13751.1"/>
    </source>
</evidence>
<comment type="caution">
    <text evidence="2">The sequence shown here is derived from an EMBL/GenBank/DDBJ whole genome shotgun (WGS) entry which is preliminary data.</text>
</comment>
<accession>A0A495EAP2</accession>
<feature type="region of interest" description="Disordered" evidence="1">
    <location>
        <begin position="1"/>
        <end position="29"/>
    </location>
</feature>
<organism evidence="2 3">
    <name type="scientific">Arthrobacter oryzae</name>
    <dbReference type="NCBI Taxonomy" id="409290"/>
    <lineage>
        <taxon>Bacteria</taxon>
        <taxon>Bacillati</taxon>
        <taxon>Actinomycetota</taxon>
        <taxon>Actinomycetes</taxon>
        <taxon>Micrococcales</taxon>
        <taxon>Micrococcaceae</taxon>
        <taxon>Arthrobacter</taxon>
    </lineage>
</organism>
<evidence type="ECO:0000313" key="3">
    <source>
        <dbReference type="Proteomes" id="UP000276055"/>
    </source>
</evidence>